<evidence type="ECO:0000259" key="13">
    <source>
        <dbReference type="PROSITE" id="PS01124"/>
    </source>
</evidence>
<dbReference type="SMART" id="SM00388">
    <property type="entry name" value="HisKA"/>
    <property type="match status" value="1"/>
</dbReference>
<evidence type="ECO:0000256" key="12">
    <source>
        <dbReference type="PROSITE-ProRule" id="PRU00169"/>
    </source>
</evidence>
<dbReference type="GO" id="GO:0043565">
    <property type="term" value="F:sequence-specific DNA binding"/>
    <property type="evidence" value="ECO:0007669"/>
    <property type="project" value="InterPro"/>
</dbReference>
<dbReference type="SUPFAM" id="SSF52172">
    <property type="entry name" value="CheY-like"/>
    <property type="match status" value="1"/>
</dbReference>
<keyword evidence="7" id="KW-0067">ATP-binding</keyword>
<dbReference type="FunFam" id="1.10.287.130:FF:000045">
    <property type="entry name" value="Two-component system sensor histidine kinase/response regulator"/>
    <property type="match status" value="1"/>
</dbReference>
<dbReference type="SMART" id="SM00065">
    <property type="entry name" value="GAF"/>
    <property type="match status" value="1"/>
</dbReference>
<dbReference type="InterPro" id="IPR036890">
    <property type="entry name" value="HATPase_C_sf"/>
</dbReference>
<keyword evidence="4" id="KW-0808">Transferase</keyword>
<dbReference type="CDD" id="cd00082">
    <property type="entry name" value="HisKA"/>
    <property type="match status" value="1"/>
</dbReference>
<dbReference type="InterPro" id="IPR018060">
    <property type="entry name" value="HTH_AraC"/>
</dbReference>
<dbReference type="EC" id="2.7.13.3" evidence="2"/>
<feature type="domain" description="Response regulatory" evidence="16">
    <location>
        <begin position="1754"/>
        <end position="1869"/>
    </location>
</feature>
<dbReference type="SUPFAM" id="SSF52540">
    <property type="entry name" value="P-loop containing nucleoside triphosphate hydrolases"/>
    <property type="match status" value="1"/>
</dbReference>
<dbReference type="InterPro" id="IPR003018">
    <property type="entry name" value="GAF"/>
</dbReference>
<dbReference type="PANTHER" id="PTHR43642">
    <property type="entry name" value="HYBRID SIGNAL TRANSDUCTION HISTIDINE KINASE G"/>
    <property type="match status" value="1"/>
</dbReference>
<dbReference type="PROSITE" id="PS01124">
    <property type="entry name" value="HTH_ARAC_FAMILY_2"/>
    <property type="match status" value="1"/>
</dbReference>
<organism evidence="17 18">
    <name type="scientific">Rhodocytophaga rosea</name>
    <dbReference type="NCBI Taxonomy" id="2704465"/>
    <lineage>
        <taxon>Bacteria</taxon>
        <taxon>Pseudomonadati</taxon>
        <taxon>Bacteroidota</taxon>
        <taxon>Cytophagia</taxon>
        <taxon>Cytophagales</taxon>
        <taxon>Rhodocytophagaceae</taxon>
        <taxon>Rhodocytophaga</taxon>
    </lineage>
</organism>
<dbReference type="SUPFAM" id="SSF56112">
    <property type="entry name" value="Protein kinase-like (PK-like)"/>
    <property type="match status" value="1"/>
</dbReference>
<dbReference type="PROSITE" id="PS50110">
    <property type="entry name" value="RESPONSE_REGULATORY"/>
    <property type="match status" value="1"/>
</dbReference>
<dbReference type="Gene3D" id="3.30.450.40">
    <property type="match status" value="1"/>
</dbReference>
<dbReference type="InterPro" id="IPR036097">
    <property type="entry name" value="HisK_dim/P_sf"/>
</dbReference>
<feature type="domain" description="Protein kinase" evidence="14">
    <location>
        <begin position="1"/>
        <end position="270"/>
    </location>
</feature>
<dbReference type="Pfam" id="PF13185">
    <property type="entry name" value="GAF_2"/>
    <property type="match status" value="1"/>
</dbReference>
<evidence type="ECO:0000313" key="18">
    <source>
        <dbReference type="Proteomes" id="UP000480178"/>
    </source>
</evidence>
<dbReference type="Pfam" id="PF00072">
    <property type="entry name" value="Response_reg"/>
    <property type="match status" value="1"/>
</dbReference>
<dbReference type="FunFam" id="3.30.565.10:FF:000037">
    <property type="entry name" value="Hybrid sensor histidine kinase/response regulator"/>
    <property type="match status" value="1"/>
</dbReference>
<keyword evidence="6" id="KW-0418">Kinase</keyword>
<feature type="modified residue" description="4-aspartylphosphate" evidence="12">
    <location>
        <position position="1802"/>
    </location>
</feature>
<keyword evidence="11" id="KW-0804">Transcription</keyword>
<dbReference type="Pfam" id="PF12833">
    <property type="entry name" value="HTH_18"/>
    <property type="match status" value="1"/>
</dbReference>
<dbReference type="GO" id="GO:0003700">
    <property type="term" value="F:DNA-binding transcription factor activity"/>
    <property type="evidence" value="ECO:0007669"/>
    <property type="project" value="InterPro"/>
</dbReference>
<dbReference type="InterPro" id="IPR000719">
    <property type="entry name" value="Prot_kinase_dom"/>
</dbReference>
<dbReference type="InterPro" id="IPR003594">
    <property type="entry name" value="HATPase_dom"/>
</dbReference>
<keyword evidence="5" id="KW-0547">Nucleotide-binding</keyword>
<feature type="domain" description="HTH araC/xylS-type" evidence="13">
    <location>
        <begin position="1901"/>
        <end position="2000"/>
    </location>
</feature>
<keyword evidence="9" id="KW-0805">Transcription regulation</keyword>
<evidence type="ECO:0000259" key="15">
    <source>
        <dbReference type="PROSITE" id="PS50109"/>
    </source>
</evidence>
<dbReference type="Gene3D" id="3.40.50.300">
    <property type="entry name" value="P-loop containing nucleotide triphosphate hydrolases"/>
    <property type="match status" value="1"/>
</dbReference>
<dbReference type="PANTHER" id="PTHR43642:SF1">
    <property type="entry name" value="HYBRID SIGNAL TRANSDUCTION HISTIDINE KINASE G"/>
    <property type="match status" value="1"/>
</dbReference>
<dbReference type="InterPro" id="IPR004358">
    <property type="entry name" value="Sig_transdc_His_kin-like_C"/>
</dbReference>
<dbReference type="InterPro" id="IPR011009">
    <property type="entry name" value="Kinase-like_dom_sf"/>
</dbReference>
<dbReference type="GO" id="GO:0005524">
    <property type="term" value="F:ATP binding"/>
    <property type="evidence" value="ECO:0007669"/>
    <property type="project" value="UniProtKB-KW"/>
</dbReference>
<accession>A0A6C0GT71</accession>
<gene>
    <name evidence="17" type="ORF">GXP67_30835</name>
</gene>
<evidence type="ECO:0000313" key="17">
    <source>
        <dbReference type="EMBL" id="QHT70733.1"/>
    </source>
</evidence>
<feature type="domain" description="Histidine kinase" evidence="15">
    <location>
        <begin position="1489"/>
        <end position="1707"/>
    </location>
</feature>
<reference evidence="17 18" key="1">
    <citation type="submission" date="2020-01" db="EMBL/GenBank/DDBJ databases">
        <authorList>
            <person name="Kim M.K."/>
        </authorList>
    </citation>
    <scope>NUCLEOTIDE SEQUENCE [LARGE SCALE GENOMIC DNA]</scope>
    <source>
        <strain evidence="17 18">172606-1</strain>
    </source>
</reference>
<dbReference type="PROSITE" id="PS50011">
    <property type="entry name" value="PROTEIN_KINASE_DOM"/>
    <property type="match status" value="1"/>
</dbReference>
<dbReference type="SUPFAM" id="SSF46689">
    <property type="entry name" value="Homeodomain-like"/>
    <property type="match status" value="1"/>
</dbReference>
<dbReference type="PROSITE" id="PS50109">
    <property type="entry name" value="HIS_KIN"/>
    <property type="match status" value="1"/>
</dbReference>
<dbReference type="Gene3D" id="3.30.565.10">
    <property type="entry name" value="Histidine kinase-like ATPase, C-terminal domain"/>
    <property type="match status" value="1"/>
</dbReference>
<evidence type="ECO:0000256" key="1">
    <source>
        <dbReference type="ARBA" id="ARBA00000085"/>
    </source>
</evidence>
<dbReference type="Pfam" id="PF00512">
    <property type="entry name" value="HisKA"/>
    <property type="match status" value="1"/>
</dbReference>
<evidence type="ECO:0000256" key="8">
    <source>
        <dbReference type="ARBA" id="ARBA00023012"/>
    </source>
</evidence>
<dbReference type="InterPro" id="IPR011006">
    <property type="entry name" value="CheY-like_superfamily"/>
</dbReference>
<dbReference type="InterPro" id="IPR009057">
    <property type="entry name" value="Homeodomain-like_sf"/>
</dbReference>
<dbReference type="Pfam" id="PF00069">
    <property type="entry name" value="Pkinase"/>
    <property type="match status" value="1"/>
</dbReference>
<name>A0A6C0GT71_9BACT</name>
<comment type="catalytic activity">
    <reaction evidence="1">
        <text>ATP + protein L-histidine = ADP + protein N-phospho-L-histidine.</text>
        <dbReference type="EC" id="2.7.13.3"/>
    </reaction>
</comment>
<dbReference type="Gene3D" id="1.10.10.60">
    <property type="entry name" value="Homeodomain-like"/>
    <property type="match status" value="1"/>
</dbReference>
<dbReference type="Gene3D" id="1.10.287.130">
    <property type="match status" value="1"/>
</dbReference>
<dbReference type="SMART" id="SM00387">
    <property type="entry name" value="HATPase_c"/>
    <property type="match status" value="1"/>
</dbReference>
<dbReference type="InterPro" id="IPR041664">
    <property type="entry name" value="AAA_16"/>
</dbReference>
<dbReference type="Pfam" id="PF02518">
    <property type="entry name" value="HATPase_c"/>
    <property type="match status" value="1"/>
</dbReference>
<evidence type="ECO:0000256" key="7">
    <source>
        <dbReference type="ARBA" id="ARBA00022840"/>
    </source>
</evidence>
<dbReference type="Proteomes" id="UP000480178">
    <property type="component" value="Chromosome"/>
</dbReference>
<dbReference type="SUPFAM" id="SSF47384">
    <property type="entry name" value="Homodimeric domain of signal transducing histidine kinase"/>
    <property type="match status" value="1"/>
</dbReference>
<dbReference type="RefSeq" id="WP_162446706.1">
    <property type="nucleotide sequence ID" value="NZ_CP048222.1"/>
</dbReference>
<keyword evidence="8" id="KW-0902">Two-component regulatory system</keyword>
<dbReference type="InterPro" id="IPR053159">
    <property type="entry name" value="Hybrid_Histidine_Kinase"/>
</dbReference>
<dbReference type="CDD" id="cd14014">
    <property type="entry name" value="STKc_PknB_like"/>
    <property type="match status" value="1"/>
</dbReference>
<dbReference type="GO" id="GO:0000155">
    <property type="term" value="F:phosphorelay sensor kinase activity"/>
    <property type="evidence" value="ECO:0007669"/>
    <property type="project" value="InterPro"/>
</dbReference>
<evidence type="ECO:0000256" key="4">
    <source>
        <dbReference type="ARBA" id="ARBA00022679"/>
    </source>
</evidence>
<evidence type="ECO:0000256" key="3">
    <source>
        <dbReference type="ARBA" id="ARBA00022553"/>
    </source>
</evidence>
<dbReference type="Gene3D" id="1.10.510.10">
    <property type="entry name" value="Transferase(Phosphotransferase) domain 1"/>
    <property type="match status" value="1"/>
</dbReference>
<dbReference type="Pfam" id="PF13191">
    <property type="entry name" value="AAA_16"/>
    <property type="match status" value="1"/>
</dbReference>
<evidence type="ECO:0000256" key="6">
    <source>
        <dbReference type="ARBA" id="ARBA00022777"/>
    </source>
</evidence>
<dbReference type="CDD" id="cd16922">
    <property type="entry name" value="HATPase_EvgS-ArcB-TorS-like"/>
    <property type="match status" value="1"/>
</dbReference>
<dbReference type="InterPro" id="IPR003661">
    <property type="entry name" value="HisK_dim/P_dom"/>
</dbReference>
<protein>
    <recommendedName>
        <fullName evidence="2">histidine kinase</fullName>
        <ecNumber evidence="2">2.7.13.3</ecNumber>
    </recommendedName>
</protein>
<evidence type="ECO:0000259" key="14">
    <source>
        <dbReference type="PROSITE" id="PS50011"/>
    </source>
</evidence>
<dbReference type="InterPro" id="IPR018062">
    <property type="entry name" value="HTH_AraC-typ_CS"/>
</dbReference>
<dbReference type="EMBL" id="CP048222">
    <property type="protein sequence ID" value="QHT70733.1"/>
    <property type="molecule type" value="Genomic_DNA"/>
</dbReference>
<sequence length="2008" mass="229196">MDQSPSYGQLIYQGKACAIYIVHVPEEETKKIRKVLHSDSEGSQEENYLKNELDITRHLSIEGVRKAFAIKNLEGKLILELEYVEGTTLKERLRNSPFTQDHFLTISIQMASILGNLHQQHILHNQLTSENILINNRDEVKFIDFGLAGKPSVKDVDVESPAFVQESLAYISPEQTGRLNQVVDERSDLYSLGVVFYEMLTGKLPFESNTPLELMYAHIAHTPFTPHVVNPTIPAVISSIVTKLLEKKADDRYQTCLGLVADLQKCHNQLLQQGKITEFSLGENDFTEKFQISQKLYGREKEMAQLLQLWEKSCAGYFQLLFISGYSGVGKTSLVQTLHKPITERSGYFVSGKFDQYYRNIPYYAWIQVFESFINQILSESHTRVEYWKKTILEAVGTQGKLLVDVVGNLEILIGKQPEVAEASPVENQNRFNQIVINFITAISGQKHPLFMFIDDWQWADFPSLELLKVVATSEQIRYLTLTGSYRDNEVDQTHPLLEKWQEIQKQHREIYQIQLSNLNVDHIGQLLNDTLHCPVSYCLPFTQLIFSKTQGNPFFVRQLLHSIHEAHLLQYNASLKRWDWNVEKIRQLNITDNVVEFMAGKILRMPVASQQVLKLASCIGTTFQVETLAIIYQKNSNQTSRELQKPLQEDMIISDGATYKFAHDRIQQAVYSLIPENERSRVHWQIGTLLLHNVKEQADAENLLNEQLFEIVNQLNAGKALISEEEESVQLATLNLQAGQKAKSASAFQPAAQYFRNGIDLLPPDAWLKYYELTFPLYEQGAECEFLIGEQESSEQHYQTLLTHARTALEKANILAFQVWQYISLFKLEAANQKAVLGLHLTGIDVPQTESVLIEEIASLEAQIESVIKRQNIHDFIDVPPVSDQELIVQMKNLYGLAFQTFYINQLAQMKFAVLQGVMRSFKYGRFDLSANMFAMYCRILASGDKYQEAYRFARLAIQLADANPKAREKTQVYSRSAFWGMPYGEHLSKTIPIFNRGIEVGWDAGDLVQSSANYLDVAIHMFHKGDHLKEVEEYGAKGAEFGRKVNFILSYYACTLEKRVAAYLQRREKADNLTDESFLPEQLQRINQGLVKGFLWFNKIQTKFWFEEYKEAYQIASEQSASSHVRMESNIKWADYHFYQAITCSQLLLATHTQADIQQLRQEIGRCYRKIKLKADACPSNFLHKQLLIEAELARLDGRKWEASELYDRAIAEAKKHSFTHIEALGNQLAAKHWHQVGKADFAGIYFLNARQLYQKWGAIAKVQDLEAKYPQYFIHALKRDEEISLHSSIEKGQSLSRTLDFEGIIRSIQAISGEMVLSGLLEKMMQYVLEMAGAVKGILIEKQGDQLIIQATGLARGNIQVLQGVSIEKSTELPLSIVQFVARTQKSILLDNALQNSRYAYDPYIQYYRPLSLLCFPILRKEKLMAIFYLENNLLAGVFSSDRLHALKILTTQMAISLENALLYENRLESEKKHEIEKAKSRFFENISHELRTPLTLILGPLERKVTKANKEINPEEYQMMHRNAHRLLQLINQLLDLSKLETGNMHLQVTPMDIRGFFENSIQSFIPLARQKNIAFSYQLPDELIEGYADSDKLSKIITNLLGNAFKFTPEQGQVQLEVSCPDKDGEWLQIRVTDTGPGMKPKELSRVFDRFYQTDTSQQKASGSGLGLALVKELVELHKGKISVNSEFGKGTEFIVDLPVGAAHFTAGEKAGKEGDDQPVNVIAQEEPIQSQSEKAVSLPGKKSRGKKQLLVVEDHPDLSRFMVGILSKDYFVSQARDGVEGLAQAIKEIPDLIISDIMMPHMDGYALCQQLKNDERTSHIPIILLTAKADVYSKITGLETGADDYLAKPFHEQELFARIKNLIRQREKLQEKFAQNIHLAPRELSIPSQDQRFLQKVMEITETELSNPQFGVEKFSQEIGMSRAQLYRKLHALTGFSPNEFLQEYRLKRAASLIENQFDNITQIAFETGFTSPSYFAKCFQQRFGTTPKAYSKSVTGHTKKN</sequence>
<dbReference type="InterPro" id="IPR027417">
    <property type="entry name" value="P-loop_NTPase"/>
</dbReference>
<keyword evidence="18" id="KW-1185">Reference proteome</keyword>
<dbReference type="SUPFAM" id="SSF55781">
    <property type="entry name" value="GAF domain-like"/>
    <property type="match status" value="1"/>
</dbReference>
<keyword evidence="10" id="KW-0238">DNA-binding</keyword>
<dbReference type="SUPFAM" id="SSF55874">
    <property type="entry name" value="ATPase domain of HSP90 chaperone/DNA topoisomerase II/histidine kinase"/>
    <property type="match status" value="1"/>
</dbReference>
<dbReference type="PROSITE" id="PS00041">
    <property type="entry name" value="HTH_ARAC_FAMILY_1"/>
    <property type="match status" value="1"/>
</dbReference>
<evidence type="ECO:0000259" key="16">
    <source>
        <dbReference type="PROSITE" id="PS50110"/>
    </source>
</evidence>
<dbReference type="KEGG" id="rhoz:GXP67_30835"/>
<dbReference type="InterPro" id="IPR005467">
    <property type="entry name" value="His_kinase_dom"/>
</dbReference>
<dbReference type="InterPro" id="IPR001789">
    <property type="entry name" value="Sig_transdc_resp-reg_receiver"/>
</dbReference>
<dbReference type="SMART" id="SM00448">
    <property type="entry name" value="REC"/>
    <property type="match status" value="1"/>
</dbReference>
<keyword evidence="3 12" id="KW-0597">Phosphoprotein</keyword>
<dbReference type="SMART" id="SM00342">
    <property type="entry name" value="HTH_ARAC"/>
    <property type="match status" value="1"/>
</dbReference>
<evidence type="ECO:0000256" key="11">
    <source>
        <dbReference type="ARBA" id="ARBA00023163"/>
    </source>
</evidence>
<evidence type="ECO:0000256" key="9">
    <source>
        <dbReference type="ARBA" id="ARBA00023015"/>
    </source>
</evidence>
<evidence type="ECO:0000256" key="5">
    <source>
        <dbReference type="ARBA" id="ARBA00022741"/>
    </source>
</evidence>
<dbReference type="Gene3D" id="3.40.50.2300">
    <property type="match status" value="1"/>
</dbReference>
<evidence type="ECO:0000256" key="2">
    <source>
        <dbReference type="ARBA" id="ARBA00012438"/>
    </source>
</evidence>
<evidence type="ECO:0000256" key="10">
    <source>
        <dbReference type="ARBA" id="ARBA00023125"/>
    </source>
</evidence>
<dbReference type="InterPro" id="IPR029016">
    <property type="entry name" value="GAF-like_dom_sf"/>
</dbReference>
<proteinExistence type="predicted"/>
<dbReference type="PRINTS" id="PR00344">
    <property type="entry name" value="BCTRLSENSOR"/>
</dbReference>